<accession>X6LGL0</accession>
<feature type="repeat" description="WD" evidence="3">
    <location>
        <begin position="15"/>
        <end position="58"/>
    </location>
</feature>
<gene>
    <name evidence="4" type="ORF">RFI_36716</name>
</gene>
<feature type="repeat" description="WD" evidence="3">
    <location>
        <begin position="87"/>
        <end position="130"/>
    </location>
</feature>
<keyword evidence="2" id="KW-0677">Repeat</keyword>
<organism evidence="4 5">
    <name type="scientific">Reticulomyxa filosa</name>
    <dbReference type="NCBI Taxonomy" id="46433"/>
    <lineage>
        <taxon>Eukaryota</taxon>
        <taxon>Sar</taxon>
        <taxon>Rhizaria</taxon>
        <taxon>Retaria</taxon>
        <taxon>Foraminifera</taxon>
        <taxon>Monothalamids</taxon>
        <taxon>Reticulomyxidae</taxon>
        <taxon>Reticulomyxa</taxon>
    </lineage>
</organism>
<dbReference type="InterPro" id="IPR036322">
    <property type="entry name" value="WD40_repeat_dom_sf"/>
</dbReference>
<evidence type="ECO:0000313" key="5">
    <source>
        <dbReference type="Proteomes" id="UP000023152"/>
    </source>
</evidence>
<dbReference type="Gene3D" id="2.130.10.10">
    <property type="entry name" value="YVTN repeat-like/Quinoprotein amine dehydrogenase"/>
    <property type="match status" value="2"/>
</dbReference>
<keyword evidence="5" id="KW-1185">Reference proteome</keyword>
<dbReference type="GO" id="GO:1990234">
    <property type="term" value="C:transferase complex"/>
    <property type="evidence" value="ECO:0007669"/>
    <property type="project" value="UniProtKB-ARBA"/>
</dbReference>
<evidence type="ECO:0000256" key="2">
    <source>
        <dbReference type="ARBA" id="ARBA00022737"/>
    </source>
</evidence>
<dbReference type="PROSITE" id="PS50294">
    <property type="entry name" value="WD_REPEATS_REGION"/>
    <property type="match status" value="1"/>
</dbReference>
<dbReference type="AlphaFoldDB" id="X6LGL0"/>
<proteinExistence type="predicted"/>
<dbReference type="InterPro" id="IPR019775">
    <property type="entry name" value="WD40_repeat_CS"/>
</dbReference>
<dbReference type="PANTHER" id="PTHR22847">
    <property type="entry name" value="WD40 REPEAT PROTEIN"/>
    <property type="match status" value="1"/>
</dbReference>
<dbReference type="InterPro" id="IPR001680">
    <property type="entry name" value="WD40_rpt"/>
</dbReference>
<keyword evidence="1 3" id="KW-0853">WD repeat</keyword>
<reference evidence="4 5" key="1">
    <citation type="journal article" date="2013" name="Curr. Biol.">
        <title>The Genome of the Foraminiferan Reticulomyxa filosa.</title>
        <authorList>
            <person name="Glockner G."/>
            <person name="Hulsmann N."/>
            <person name="Schleicher M."/>
            <person name="Noegel A.A."/>
            <person name="Eichinger L."/>
            <person name="Gallinger C."/>
            <person name="Pawlowski J."/>
            <person name="Sierra R."/>
            <person name="Euteneuer U."/>
            <person name="Pillet L."/>
            <person name="Moustafa A."/>
            <person name="Platzer M."/>
            <person name="Groth M."/>
            <person name="Szafranski K."/>
            <person name="Schliwa M."/>
        </authorList>
    </citation>
    <scope>NUCLEOTIDE SEQUENCE [LARGE SCALE GENOMIC DNA]</scope>
</reference>
<dbReference type="InterPro" id="IPR020472">
    <property type="entry name" value="WD40_PAC1"/>
</dbReference>
<sequence length="170" mass="19505">MLDTFLSSSKLLNTFIGHTNKVWSIDYSTFDDCQFIYSGSSDNTVRVWDIENNKQIQSFHGHADAVGCVKFSPYHYHDNRRHVICSSSDDTTSVRIVKYGSDELVNTILSGSWDQSVRMWDIRSDRQIQAFDGHTGLVNVVEYSPFVVDNIEIGGLNYIYSMDIRKKIME</sequence>
<dbReference type="SUPFAM" id="SSF50978">
    <property type="entry name" value="WD40 repeat-like"/>
    <property type="match status" value="1"/>
</dbReference>
<dbReference type="EMBL" id="ASPP01040166">
    <property type="protein sequence ID" value="ETO00724.1"/>
    <property type="molecule type" value="Genomic_DNA"/>
</dbReference>
<name>X6LGL0_RETFI</name>
<evidence type="ECO:0000313" key="4">
    <source>
        <dbReference type="EMBL" id="ETO00724.1"/>
    </source>
</evidence>
<comment type="caution">
    <text evidence="4">The sequence shown here is derived from an EMBL/GenBank/DDBJ whole genome shotgun (WGS) entry which is preliminary data.</text>
</comment>
<evidence type="ECO:0000256" key="1">
    <source>
        <dbReference type="ARBA" id="ARBA00022574"/>
    </source>
</evidence>
<protein>
    <submittedName>
        <fullName evidence="4">WD-40 repeat protein</fullName>
    </submittedName>
</protein>
<dbReference type="PRINTS" id="PR00320">
    <property type="entry name" value="GPROTEINBRPT"/>
</dbReference>
<dbReference type="Pfam" id="PF00400">
    <property type="entry name" value="WD40"/>
    <property type="match status" value="3"/>
</dbReference>
<dbReference type="PANTHER" id="PTHR22847:SF637">
    <property type="entry name" value="WD REPEAT DOMAIN 5B"/>
    <property type="match status" value="1"/>
</dbReference>
<dbReference type="InterPro" id="IPR015943">
    <property type="entry name" value="WD40/YVTN_repeat-like_dom_sf"/>
</dbReference>
<dbReference type="OrthoDB" id="10262475at2759"/>
<dbReference type="PROSITE" id="PS50082">
    <property type="entry name" value="WD_REPEATS_2"/>
    <property type="match status" value="2"/>
</dbReference>
<dbReference type="SMART" id="SM00320">
    <property type="entry name" value="WD40"/>
    <property type="match status" value="2"/>
</dbReference>
<dbReference type="PROSITE" id="PS00678">
    <property type="entry name" value="WD_REPEATS_1"/>
    <property type="match status" value="2"/>
</dbReference>
<dbReference type="Proteomes" id="UP000023152">
    <property type="component" value="Unassembled WGS sequence"/>
</dbReference>
<evidence type="ECO:0000256" key="3">
    <source>
        <dbReference type="PROSITE-ProRule" id="PRU00221"/>
    </source>
</evidence>